<evidence type="ECO:0000256" key="3">
    <source>
        <dbReference type="ARBA" id="ARBA00022691"/>
    </source>
</evidence>
<sequence length="172" mass="19237">MPRSDVLRVVVHTVGRTRERGWETLAASEYATRLERGRPVVRARTSFHPTGDALSRAVQELIAPVVARAFFRYGAHHEGPGLASQVLHEDGEQMGSADFAAMLWELHGKFDRVSFVIGGADGLPPELMPADGSTFRHISLSRMTFPHRLARVLLLEQVFRAREIWAASHYPK</sequence>
<evidence type="ECO:0000256" key="1">
    <source>
        <dbReference type="ARBA" id="ARBA00022603"/>
    </source>
</evidence>
<comment type="caution">
    <text evidence="5">The sequence shown here is derived from an EMBL/GenBank/DDBJ whole genome shotgun (WGS) entry which is preliminary data.</text>
</comment>
<keyword evidence="1" id="KW-0489">Methyltransferase</keyword>
<evidence type="ECO:0008006" key="7">
    <source>
        <dbReference type="Google" id="ProtNLM"/>
    </source>
</evidence>
<dbReference type="GO" id="GO:0008168">
    <property type="term" value="F:methyltransferase activity"/>
    <property type="evidence" value="ECO:0007669"/>
    <property type="project" value="UniProtKB-KW"/>
</dbReference>
<dbReference type="HAMAP" id="MF_00658">
    <property type="entry name" value="23SrRNA_methyltr_H"/>
    <property type="match status" value="1"/>
</dbReference>
<evidence type="ECO:0000256" key="2">
    <source>
        <dbReference type="ARBA" id="ARBA00022679"/>
    </source>
</evidence>
<evidence type="ECO:0000256" key="4">
    <source>
        <dbReference type="ARBA" id="ARBA00038303"/>
    </source>
</evidence>
<dbReference type="GO" id="GO:0032259">
    <property type="term" value="P:methylation"/>
    <property type="evidence" value="ECO:0007669"/>
    <property type="project" value="UniProtKB-KW"/>
</dbReference>
<dbReference type="PANTHER" id="PTHR33603">
    <property type="entry name" value="METHYLTRANSFERASE"/>
    <property type="match status" value="1"/>
</dbReference>
<evidence type="ECO:0000313" key="5">
    <source>
        <dbReference type="EMBL" id="CAJ1378505.1"/>
    </source>
</evidence>
<keyword evidence="3" id="KW-0949">S-adenosyl-L-methionine</keyword>
<accession>A0AA36I191</accession>
<evidence type="ECO:0000313" key="6">
    <source>
        <dbReference type="Proteomes" id="UP001178507"/>
    </source>
</evidence>
<protein>
    <recommendedName>
        <fullName evidence="7">Ribosomal RNA large subunit methyltransferase H</fullName>
    </recommendedName>
</protein>
<dbReference type="GO" id="GO:0006364">
    <property type="term" value="P:rRNA processing"/>
    <property type="evidence" value="ECO:0007669"/>
    <property type="project" value="InterPro"/>
</dbReference>
<reference evidence="5" key="1">
    <citation type="submission" date="2023-08" db="EMBL/GenBank/DDBJ databases">
        <authorList>
            <person name="Chen Y."/>
            <person name="Shah S."/>
            <person name="Dougan E. K."/>
            <person name="Thang M."/>
            <person name="Chan C."/>
        </authorList>
    </citation>
    <scope>NUCLEOTIDE SEQUENCE</scope>
</reference>
<dbReference type="SUPFAM" id="SSF75217">
    <property type="entry name" value="alpha/beta knot"/>
    <property type="match status" value="1"/>
</dbReference>
<dbReference type="InterPro" id="IPR029026">
    <property type="entry name" value="tRNA_m1G_MTases_N"/>
</dbReference>
<keyword evidence="2" id="KW-0808">Transferase</keyword>
<dbReference type="EMBL" id="CAUJNA010000548">
    <property type="protein sequence ID" value="CAJ1378505.1"/>
    <property type="molecule type" value="Genomic_DNA"/>
</dbReference>
<comment type="similarity">
    <text evidence="4">Belongs to the RNA methyltransferase RlmH family.</text>
</comment>
<dbReference type="PANTHER" id="PTHR33603:SF1">
    <property type="entry name" value="RIBOSOMAL RNA LARGE SUBUNIT METHYLTRANSFERASE H"/>
    <property type="match status" value="1"/>
</dbReference>
<name>A0AA36I191_9DINO</name>
<dbReference type="Proteomes" id="UP001178507">
    <property type="component" value="Unassembled WGS sequence"/>
</dbReference>
<dbReference type="Pfam" id="PF02590">
    <property type="entry name" value="SPOUT_MTase"/>
    <property type="match status" value="1"/>
</dbReference>
<dbReference type="InterPro" id="IPR029028">
    <property type="entry name" value="Alpha/beta_knot_MTases"/>
</dbReference>
<dbReference type="Gene3D" id="3.40.1280.10">
    <property type="match status" value="1"/>
</dbReference>
<gene>
    <name evidence="5" type="ORF">EVOR1521_LOCUS7029</name>
</gene>
<dbReference type="AlphaFoldDB" id="A0AA36I191"/>
<keyword evidence="6" id="KW-1185">Reference proteome</keyword>
<organism evidence="5 6">
    <name type="scientific">Effrenium voratum</name>
    <dbReference type="NCBI Taxonomy" id="2562239"/>
    <lineage>
        <taxon>Eukaryota</taxon>
        <taxon>Sar</taxon>
        <taxon>Alveolata</taxon>
        <taxon>Dinophyceae</taxon>
        <taxon>Suessiales</taxon>
        <taxon>Symbiodiniaceae</taxon>
        <taxon>Effrenium</taxon>
    </lineage>
</organism>
<dbReference type="InterPro" id="IPR003742">
    <property type="entry name" value="RlmH-like"/>
</dbReference>
<proteinExistence type="inferred from homology"/>